<feature type="compositionally biased region" description="Low complexity" evidence="1">
    <location>
        <begin position="128"/>
        <end position="144"/>
    </location>
</feature>
<feature type="compositionally biased region" description="Low complexity" evidence="1">
    <location>
        <begin position="1"/>
        <end position="19"/>
    </location>
</feature>
<dbReference type="EnsemblPlants" id="ONIVA07G01400.1">
    <property type="protein sequence ID" value="ONIVA07G01400.1"/>
    <property type="gene ID" value="ONIVA07G01400"/>
</dbReference>
<dbReference type="Proteomes" id="UP000006591">
    <property type="component" value="Chromosome 7"/>
</dbReference>
<feature type="region of interest" description="Disordered" evidence="1">
    <location>
        <begin position="128"/>
        <end position="177"/>
    </location>
</feature>
<keyword evidence="3" id="KW-1185">Reference proteome</keyword>
<proteinExistence type="predicted"/>
<dbReference type="HOGENOM" id="CLU_1520225_0_0_1"/>
<accession>A0A0E0HWI3</accession>
<reference evidence="2" key="1">
    <citation type="submission" date="2015-04" db="UniProtKB">
        <authorList>
            <consortium name="EnsemblPlants"/>
        </authorList>
    </citation>
    <scope>IDENTIFICATION</scope>
    <source>
        <strain evidence="2">SL10</strain>
    </source>
</reference>
<dbReference type="Gramene" id="ONIVA07G01400.1">
    <property type="protein sequence ID" value="ONIVA07G01400.1"/>
    <property type="gene ID" value="ONIVA07G01400"/>
</dbReference>
<dbReference type="AlphaFoldDB" id="A0A0E0HWI3"/>
<feature type="region of interest" description="Disordered" evidence="1">
    <location>
        <begin position="1"/>
        <end position="37"/>
    </location>
</feature>
<evidence type="ECO:0000313" key="2">
    <source>
        <dbReference type="EnsemblPlants" id="ONIVA07G01400.1"/>
    </source>
</evidence>
<evidence type="ECO:0000256" key="1">
    <source>
        <dbReference type="SAM" id="MobiDB-lite"/>
    </source>
</evidence>
<reference evidence="2" key="2">
    <citation type="submission" date="2018-04" db="EMBL/GenBank/DDBJ databases">
        <title>OnivRS2 (Oryza nivara Reference Sequence Version 2).</title>
        <authorList>
            <person name="Zhang J."/>
            <person name="Kudrna D."/>
            <person name="Lee S."/>
            <person name="Talag J."/>
            <person name="Rajasekar S."/>
            <person name="Welchert J."/>
            <person name="Hsing Y.-I."/>
            <person name="Wing R.A."/>
        </authorList>
    </citation>
    <scope>NUCLEOTIDE SEQUENCE [LARGE SCALE GENOMIC DNA]</scope>
    <source>
        <strain evidence="2">SL10</strain>
    </source>
</reference>
<evidence type="ECO:0000313" key="3">
    <source>
        <dbReference type="Proteomes" id="UP000006591"/>
    </source>
</evidence>
<name>A0A0E0HWI3_ORYNI</name>
<sequence>MARPLPGGALPGPWRGPLPSLRSARREACGGGGAAPLNPAAAQRQVRAVGARLLSSLLSTSHPLFSSLILVVEVVCGIQDATVVEERQGVGLGNGNDDVDGVKGGAFVVATTTVMTKRSRDEDDDLLLSDTAWSSPPSLPLPLRSARRGDGGGRPPAAQPSPPSSSPIRPEGGGYRQ</sequence>
<organism evidence="2">
    <name type="scientific">Oryza nivara</name>
    <name type="common">Indian wild rice</name>
    <name type="synonym">Oryza sativa f. spontanea</name>
    <dbReference type="NCBI Taxonomy" id="4536"/>
    <lineage>
        <taxon>Eukaryota</taxon>
        <taxon>Viridiplantae</taxon>
        <taxon>Streptophyta</taxon>
        <taxon>Embryophyta</taxon>
        <taxon>Tracheophyta</taxon>
        <taxon>Spermatophyta</taxon>
        <taxon>Magnoliopsida</taxon>
        <taxon>Liliopsida</taxon>
        <taxon>Poales</taxon>
        <taxon>Poaceae</taxon>
        <taxon>BOP clade</taxon>
        <taxon>Oryzoideae</taxon>
        <taxon>Oryzeae</taxon>
        <taxon>Oryzinae</taxon>
        <taxon>Oryza</taxon>
    </lineage>
</organism>
<protein>
    <submittedName>
        <fullName evidence="2">Uncharacterized protein</fullName>
    </submittedName>
</protein>